<name>A0ABP6L9C6_9ACTN</name>
<dbReference type="EMBL" id="BAAAWD010000025">
    <property type="protein sequence ID" value="GAA3036796.1"/>
    <property type="molecule type" value="Genomic_DNA"/>
</dbReference>
<comment type="caution">
    <text evidence="4">The sequence shown here is derived from an EMBL/GenBank/DDBJ whole genome shotgun (WGS) entry which is preliminary data.</text>
</comment>
<feature type="signal peptide" evidence="2">
    <location>
        <begin position="1"/>
        <end position="24"/>
    </location>
</feature>
<sequence length="211" mass="21928">MRASVVGVPVLAVLTVLLVSRCMAAGPESHPAAGHHRAGPAVAVSSPLPSTAPSGTPSTEAATPAGPFNATDLAWLQLMIPMTEQSVRLLELAPGKTSNPAITRFATETVPARRATLKGLRDLLRRAGVPQSREHEGHDMPGMTTPADFAALDRADGPAFDRLFTGNAREYLTQSVLVAKGEGRSGADPATKAFAAATAKAHTDQLARLDP</sequence>
<evidence type="ECO:0000313" key="4">
    <source>
        <dbReference type="EMBL" id="GAA3036796.1"/>
    </source>
</evidence>
<protein>
    <submittedName>
        <fullName evidence="4">DUF305 domain-containing protein</fullName>
    </submittedName>
</protein>
<dbReference type="InterPro" id="IPR005183">
    <property type="entry name" value="DUF305_CopM-like"/>
</dbReference>
<evidence type="ECO:0000313" key="5">
    <source>
        <dbReference type="Proteomes" id="UP001499930"/>
    </source>
</evidence>
<dbReference type="Proteomes" id="UP001499930">
    <property type="component" value="Unassembled WGS sequence"/>
</dbReference>
<feature type="chain" id="PRO_5046691536" evidence="2">
    <location>
        <begin position="25"/>
        <end position="211"/>
    </location>
</feature>
<feature type="domain" description="DUF305" evidence="3">
    <location>
        <begin position="72"/>
        <end position="209"/>
    </location>
</feature>
<keyword evidence="5" id="KW-1185">Reference proteome</keyword>
<dbReference type="Pfam" id="PF03713">
    <property type="entry name" value="DUF305"/>
    <property type="match status" value="1"/>
</dbReference>
<dbReference type="Gene3D" id="1.20.1260.10">
    <property type="match status" value="1"/>
</dbReference>
<feature type="region of interest" description="Disordered" evidence="1">
    <location>
        <begin position="27"/>
        <end position="66"/>
    </location>
</feature>
<feature type="compositionally biased region" description="Polar residues" evidence="1">
    <location>
        <begin position="47"/>
        <end position="61"/>
    </location>
</feature>
<evidence type="ECO:0000259" key="3">
    <source>
        <dbReference type="Pfam" id="PF03713"/>
    </source>
</evidence>
<dbReference type="InterPro" id="IPR012347">
    <property type="entry name" value="Ferritin-like"/>
</dbReference>
<accession>A0ABP6L9C6</accession>
<evidence type="ECO:0000256" key="1">
    <source>
        <dbReference type="SAM" id="MobiDB-lite"/>
    </source>
</evidence>
<gene>
    <name evidence="4" type="ORF">GCM10017559_75680</name>
</gene>
<dbReference type="RefSeq" id="WP_344905838.1">
    <property type="nucleotide sequence ID" value="NZ_BAAAWD010000025.1"/>
</dbReference>
<keyword evidence="2" id="KW-0732">Signal</keyword>
<evidence type="ECO:0000256" key="2">
    <source>
        <dbReference type="SAM" id="SignalP"/>
    </source>
</evidence>
<proteinExistence type="predicted"/>
<organism evidence="4 5">
    <name type="scientific">Streptosporangium longisporum</name>
    <dbReference type="NCBI Taxonomy" id="46187"/>
    <lineage>
        <taxon>Bacteria</taxon>
        <taxon>Bacillati</taxon>
        <taxon>Actinomycetota</taxon>
        <taxon>Actinomycetes</taxon>
        <taxon>Streptosporangiales</taxon>
        <taxon>Streptosporangiaceae</taxon>
        <taxon>Streptosporangium</taxon>
    </lineage>
</organism>
<reference evidence="5" key="1">
    <citation type="journal article" date="2019" name="Int. J. Syst. Evol. Microbiol.">
        <title>The Global Catalogue of Microorganisms (GCM) 10K type strain sequencing project: providing services to taxonomists for standard genome sequencing and annotation.</title>
        <authorList>
            <consortium name="The Broad Institute Genomics Platform"/>
            <consortium name="The Broad Institute Genome Sequencing Center for Infectious Disease"/>
            <person name="Wu L."/>
            <person name="Ma J."/>
        </authorList>
    </citation>
    <scope>NUCLEOTIDE SEQUENCE [LARGE SCALE GENOMIC DNA]</scope>
    <source>
        <strain evidence="5">JCM 3106</strain>
    </source>
</reference>